<comment type="similarity">
    <text evidence="5">Belongs to the SAT4 family.</text>
</comment>
<evidence type="ECO:0000256" key="4">
    <source>
        <dbReference type="ARBA" id="ARBA00023136"/>
    </source>
</evidence>
<keyword evidence="9" id="KW-1185">Reference proteome</keyword>
<dbReference type="OrthoDB" id="3934549at2759"/>
<keyword evidence="4 6" id="KW-0472">Membrane</keyword>
<sequence length="234" mass="26028">MSQYAALEVPSNGDHSKGPALEAVNLASFCLAAVVVTARVLYRMVKTKQTSWDDYTIIISTVAAALNTAFIVKYVESGGGRHAYYLGMSALDAKKWSTVAQIPFILSTTLTKVSIALMILRISNSRKLKWSMAPLIAIVVCVNFTGLIMLVAGCTPFEGQWNYMIQRKCWPREAMMSQNWLQGAVSIASDFIYTSLPIFVVWGLNITRRQKVAISGLIALGLLWISHLRRKYQR</sequence>
<dbReference type="EMBL" id="ML987199">
    <property type="protein sequence ID" value="KAF2245922.1"/>
    <property type="molecule type" value="Genomic_DNA"/>
</dbReference>
<comment type="subcellular location">
    <subcellularLocation>
        <location evidence="1">Membrane</location>
        <topology evidence="1">Multi-pass membrane protein</topology>
    </subcellularLocation>
</comment>
<evidence type="ECO:0000313" key="8">
    <source>
        <dbReference type="EMBL" id="KAF2245922.1"/>
    </source>
</evidence>
<dbReference type="InterPro" id="IPR052337">
    <property type="entry name" value="SAT4-like"/>
</dbReference>
<proteinExistence type="inferred from homology"/>
<dbReference type="PANTHER" id="PTHR33048:SF47">
    <property type="entry name" value="INTEGRAL MEMBRANE PROTEIN-RELATED"/>
    <property type="match status" value="1"/>
</dbReference>
<dbReference type="AlphaFoldDB" id="A0A6A6I7J0"/>
<gene>
    <name evidence="8" type="ORF">BU26DRAFT_432477</name>
</gene>
<feature type="transmembrane region" description="Helical" evidence="6">
    <location>
        <begin position="95"/>
        <end position="120"/>
    </location>
</feature>
<keyword evidence="2 6" id="KW-0812">Transmembrane</keyword>
<dbReference type="RefSeq" id="XP_033680926.1">
    <property type="nucleotide sequence ID" value="XM_033823976.1"/>
</dbReference>
<dbReference type="GeneID" id="54577306"/>
<feature type="transmembrane region" description="Helical" evidence="6">
    <location>
        <begin position="20"/>
        <end position="42"/>
    </location>
</feature>
<feature type="transmembrane region" description="Helical" evidence="6">
    <location>
        <begin position="54"/>
        <end position="75"/>
    </location>
</feature>
<accession>A0A6A6I7J0</accession>
<reference evidence="8" key="1">
    <citation type="journal article" date="2020" name="Stud. Mycol.">
        <title>101 Dothideomycetes genomes: a test case for predicting lifestyles and emergence of pathogens.</title>
        <authorList>
            <person name="Haridas S."/>
            <person name="Albert R."/>
            <person name="Binder M."/>
            <person name="Bloem J."/>
            <person name="Labutti K."/>
            <person name="Salamov A."/>
            <person name="Andreopoulos B."/>
            <person name="Baker S."/>
            <person name="Barry K."/>
            <person name="Bills G."/>
            <person name="Bluhm B."/>
            <person name="Cannon C."/>
            <person name="Castanera R."/>
            <person name="Culley D."/>
            <person name="Daum C."/>
            <person name="Ezra D."/>
            <person name="Gonzalez J."/>
            <person name="Henrissat B."/>
            <person name="Kuo A."/>
            <person name="Liang C."/>
            <person name="Lipzen A."/>
            <person name="Lutzoni F."/>
            <person name="Magnuson J."/>
            <person name="Mondo S."/>
            <person name="Nolan M."/>
            <person name="Ohm R."/>
            <person name="Pangilinan J."/>
            <person name="Park H.-J."/>
            <person name="Ramirez L."/>
            <person name="Alfaro M."/>
            <person name="Sun H."/>
            <person name="Tritt A."/>
            <person name="Yoshinaga Y."/>
            <person name="Zwiers L.-H."/>
            <person name="Turgeon B."/>
            <person name="Goodwin S."/>
            <person name="Spatafora J."/>
            <person name="Crous P."/>
            <person name="Grigoriev I."/>
        </authorList>
    </citation>
    <scope>NUCLEOTIDE SEQUENCE</scope>
    <source>
        <strain evidence="8">CBS 122368</strain>
    </source>
</reference>
<dbReference type="PANTHER" id="PTHR33048">
    <property type="entry name" value="PTH11-LIKE INTEGRAL MEMBRANE PROTEIN (AFU_ORTHOLOGUE AFUA_5G11245)"/>
    <property type="match status" value="1"/>
</dbReference>
<keyword evidence="3 6" id="KW-1133">Transmembrane helix</keyword>
<evidence type="ECO:0000313" key="9">
    <source>
        <dbReference type="Proteomes" id="UP000800094"/>
    </source>
</evidence>
<evidence type="ECO:0000256" key="2">
    <source>
        <dbReference type="ARBA" id="ARBA00022692"/>
    </source>
</evidence>
<feature type="transmembrane region" description="Helical" evidence="6">
    <location>
        <begin position="180"/>
        <end position="204"/>
    </location>
</feature>
<feature type="transmembrane region" description="Helical" evidence="6">
    <location>
        <begin position="132"/>
        <end position="152"/>
    </location>
</feature>
<protein>
    <recommendedName>
        <fullName evidence="7">Rhodopsin domain-containing protein</fullName>
    </recommendedName>
</protein>
<dbReference type="InterPro" id="IPR049326">
    <property type="entry name" value="Rhodopsin_dom_fungi"/>
</dbReference>
<dbReference type="GO" id="GO:0016020">
    <property type="term" value="C:membrane"/>
    <property type="evidence" value="ECO:0007669"/>
    <property type="project" value="UniProtKB-SubCell"/>
</dbReference>
<evidence type="ECO:0000256" key="6">
    <source>
        <dbReference type="SAM" id="Phobius"/>
    </source>
</evidence>
<name>A0A6A6I7J0_9PLEO</name>
<evidence type="ECO:0000256" key="1">
    <source>
        <dbReference type="ARBA" id="ARBA00004141"/>
    </source>
</evidence>
<evidence type="ECO:0000256" key="3">
    <source>
        <dbReference type="ARBA" id="ARBA00022989"/>
    </source>
</evidence>
<evidence type="ECO:0000256" key="5">
    <source>
        <dbReference type="ARBA" id="ARBA00038359"/>
    </source>
</evidence>
<dbReference type="Proteomes" id="UP000800094">
    <property type="component" value="Unassembled WGS sequence"/>
</dbReference>
<feature type="domain" description="Rhodopsin" evidence="7">
    <location>
        <begin position="38"/>
        <end position="224"/>
    </location>
</feature>
<dbReference type="Pfam" id="PF20684">
    <property type="entry name" value="Fung_rhodopsin"/>
    <property type="match status" value="1"/>
</dbReference>
<organism evidence="8 9">
    <name type="scientific">Trematosphaeria pertusa</name>
    <dbReference type="NCBI Taxonomy" id="390896"/>
    <lineage>
        <taxon>Eukaryota</taxon>
        <taxon>Fungi</taxon>
        <taxon>Dikarya</taxon>
        <taxon>Ascomycota</taxon>
        <taxon>Pezizomycotina</taxon>
        <taxon>Dothideomycetes</taxon>
        <taxon>Pleosporomycetidae</taxon>
        <taxon>Pleosporales</taxon>
        <taxon>Massarineae</taxon>
        <taxon>Trematosphaeriaceae</taxon>
        <taxon>Trematosphaeria</taxon>
    </lineage>
</organism>
<evidence type="ECO:0000259" key="7">
    <source>
        <dbReference type="Pfam" id="PF20684"/>
    </source>
</evidence>